<evidence type="ECO:0000313" key="5">
    <source>
        <dbReference type="Proteomes" id="UP001285441"/>
    </source>
</evidence>
<evidence type="ECO:0000256" key="2">
    <source>
        <dbReference type="ARBA" id="ARBA00022801"/>
    </source>
</evidence>
<reference evidence="4" key="1">
    <citation type="journal article" date="2023" name="Mol. Phylogenet. Evol.">
        <title>Genome-scale phylogeny and comparative genomics of the fungal order Sordariales.</title>
        <authorList>
            <person name="Hensen N."/>
            <person name="Bonometti L."/>
            <person name="Westerberg I."/>
            <person name="Brannstrom I.O."/>
            <person name="Guillou S."/>
            <person name="Cros-Aarteil S."/>
            <person name="Calhoun S."/>
            <person name="Haridas S."/>
            <person name="Kuo A."/>
            <person name="Mondo S."/>
            <person name="Pangilinan J."/>
            <person name="Riley R."/>
            <person name="LaButti K."/>
            <person name="Andreopoulos B."/>
            <person name="Lipzen A."/>
            <person name="Chen C."/>
            <person name="Yan M."/>
            <person name="Daum C."/>
            <person name="Ng V."/>
            <person name="Clum A."/>
            <person name="Steindorff A."/>
            <person name="Ohm R.A."/>
            <person name="Martin F."/>
            <person name="Silar P."/>
            <person name="Natvig D.O."/>
            <person name="Lalanne C."/>
            <person name="Gautier V."/>
            <person name="Ament-Velasquez S.L."/>
            <person name="Kruys A."/>
            <person name="Hutchinson M.I."/>
            <person name="Powell A.J."/>
            <person name="Barry K."/>
            <person name="Miller A.N."/>
            <person name="Grigoriev I.V."/>
            <person name="Debuchy R."/>
            <person name="Gladieux P."/>
            <person name="Hiltunen Thoren M."/>
            <person name="Johannesson H."/>
        </authorList>
    </citation>
    <scope>NUCLEOTIDE SEQUENCE</scope>
    <source>
        <strain evidence="4">CBS 232.78</strain>
    </source>
</reference>
<dbReference type="GO" id="GO:0016787">
    <property type="term" value="F:hydrolase activity"/>
    <property type="evidence" value="ECO:0007669"/>
    <property type="project" value="UniProtKB-KW"/>
</dbReference>
<accession>A0AAE0NQZ3</accession>
<keyword evidence="2" id="KW-0378">Hydrolase</keyword>
<sequence length="407" mass="44035">MADKLLDSILAKYAAQGDDTKDKLLGAAFVVVSKDGTLYQGAAGRIDIPPASPAFGADSFAFVASLTKIVTSTCILRAVERGLVGLDDDARGLVPALGEMQILRGFGEDGSPILEDNTKPITLRRLLTHTVGLGYDIADPDLTRWSKAVGRTITNLSFTNEGFITPLKFAPGEGWYYGTAIDWAGRVLEKVSGRGLGEYMAEHVFKPLGMQDSTFRPLSLAERTKDRTAVFSYRDPATGLLKAGEPPIPLDPPVESGGAGLWTTAVDHIKVLQALLKADGSVLKKESVDELFRPQLDEVQHAMLEELSNAWRQGLVPEFPAGTPINYGLGGIINTEDVPGKRRKGSMMWLGMCNTHWWVDRETSIGATLILNVQPHGDAVVNSLYDELELAVYGELVPAWRKGGVSD</sequence>
<evidence type="ECO:0000256" key="1">
    <source>
        <dbReference type="ARBA" id="ARBA00009009"/>
    </source>
</evidence>
<comment type="caution">
    <text evidence="4">The sequence shown here is derived from an EMBL/GenBank/DDBJ whole genome shotgun (WGS) entry which is preliminary data.</text>
</comment>
<dbReference type="PANTHER" id="PTHR43283">
    <property type="entry name" value="BETA-LACTAMASE-RELATED"/>
    <property type="match status" value="1"/>
</dbReference>
<dbReference type="PANTHER" id="PTHR43283:SF17">
    <property type="entry name" value="(LOVD), PUTATIVE (AFU_ORTHOLOGUE AFUA_5G00920)-RELATED"/>
    <property type="match status" value="1"/>
</dbReference>
<protein>
    <submittedName>
        <fullName evidence="4">Beta-lactamase</fullName>
    </submittedName>
</protein>
<dbReference type="Pfam" id="PF00144">
    <property type="entry name" value="Beta-lactamase"/>
    <property type="match status" value="1"/>
</dbReference>
<keyword evidence="5" id="KW-1185">Reference proteome</keyword>
<dbReference type="Proteomes" id="UP001285441">
    <property type="component" value="Unassembled WGS sequence"/>
</dbReference>
<name>A0AAE0NQZ3_9PEZI</name>
<dbReference type="AlphaFoldDB" id="A0AAE0NQZ3"/>
<dbReference type="InterPro" id="IPR012338">
    <property type="entry name" value="Beta-lactam/transpept-like"/>
</dbReference>
<evidence type="ECO:0000313" key="4">
    <source>
        <dbReference type="EMBL" id="KAK3386066.1"/>
    </source>
</evidence>
<organism evidence="4 5">
    <name type="scientific">Podospora didyma</name>
    <dbReference type="NCBI Taxonomy" id="330526"/>
    <lineage>
        <taxon>Eukaryota</taxon>
        <taxon>Fungi</taxon>
        <taxon>Dikarya</taxon>
        <taxon>Ascomycota</taxon>
        <taxon>Pezizomycotina</taxon>
        <taxon>Sordariomycetes</taxon>
        <taxon>Sordariomycetidae</taxon>
        <taxon>Sordariales</taxon>
        <taxon>Podosporaceae</taxon>
        <taxon>Podospora</taxon>
    </lineage>
</organism>
<dbReference type="Gene3D" id="3.40.710.10">
    <property type="entry name" value="DD-peptidase/beta-lactamase superfamily"/>
    <property type="match status" value="1"/>
</dbReference>
<comment type="similarity">
    <text evidence="1">Belongs to the class-A beta-lactamase family.</text>
</comment>
<dbReference type="EMBL" id="JAULSW010000004">
    <property type="protein sequence ID" value="KAK3386066.1"/>
    <property type="molecule type" value="Genomic_DNA"/>
</dbReference>
<dbReference type="InterPro" id="IPR050789">
    <property type="entry name" value="Diverse_Enzym_Activities"/>
</dbReference>
<dbReference type="SUPFAM" id="SSF56601">
    <property type="entry name" value="beta-lactamase/transpeptidase-like"/>
    <property type="match status" value="1"/>
</dbReference>
<reference evidence="4" key="2">
    <citation type="submission" date="2023-06" db="EMBL/GenBank/DDBJ databases">
        <authorList>
            <consortium name="Lawrence Berkeley National Laboratory"/>
            <person name="Haridas S."/>
            <person name="Hensen N."/>
            <person name="Bonometti L."/>
            <person name="Westerberg I."/>
            <person name="Brannstrom I.O."/>
            <person name="Guillou S."/>
            <person name="Cros-Aarteil S."/>
            <person name="Calhoun S."/>
            <person name="Kuo A."/>
            <person name="Mondo S."/>
            <person name="Pangilinan J."/>
            <person name="Riley R."/>
            <person name="LaButti K."/>
            <person name="Andreopoulos B."/>
            <person name="Lipzen A."/>
            <person name="Chen C."/>
            <person name="Yanf M."/>
            <person name="Daum C."/>
            <person name="Ng V."/>
            <person name="Clum A."/>
            <person name="Steindorff A."/>
            <person name="Ohm R."/>
            <person name="Martin F."/>
            <person name="Silar P."/>
            <person name="Natvig D."/>
            <person name="Lalanne C."/>
            <person name="Gautier V."/>
            <person name="Ament-velasquez S.L."/>
            <person name="Kruys A."/>
            <person name="Hutchinson M.I."/>
            <person name="Powell A.J."/>
            <person name="Barry K."/>
            <person name="Miller A.N."/>
            <person name="Grigoriev I.V."/>
            <person name="Debuchy R."/>
            <person name="Gladieux P."/>
            <person name="Thoren M.H."/>
            <person name="Johannesson H."/>
        </authorList>
    </citation>
    <scope>NUCLEOTIDE SEQUENCE</scope>
    <source>
        <strain evidence="4">CBS 232.78</strain>
    </source>
</reference>
<dbReference type="InterPro" id="IPR001466">
    <property type="entry name" value="Beta-lactam-related"/>
</dbReference>
<gene>
    <name evidence="4" type="ORF">B0H63DRAFT_510695</name>
</gene>
<feature type="domain" description="Beta-lactamase-related" evidence="3">
    <location>
        <begin position="20"/>
        <end position="382"/>
    </location>
</feature>
<evidence type="ECO:0000259" key="3">
    <source>
        <dbReference type="Pfam" id="PF00144"/>
    </source>
</evidence>
<proteinExistence type="inferred from homology"/>